<dbReference type="AlphaFoldDB" id="A0A6J4GZ01"/>
<dbReference type="EMBL" id="CADCTG010000006">
    <property type="protein sequence ID" value="CAA9209829.1"/>
    <property type="molecule type" value="Genomic_DNA"/>
</dbReference>
<protein>
    <submittedName>
        <fullName evidence="2">Diapolycopene oxygenase</fullName>
        <ecNumber evidence="2">1.14.99.44</ecNumber>
    </submittedName>
</protein>
<evidence type="ECO:0000256" key="1">
    <source>
        <dbReference type="SAM" id="MobiDB-lite"/>
    </source>
</evidence>
<feature type="compositionally biased region" description="Basic residues" evidence="1">
    <location>
        <begin position="98"/>
        <end position="114"/>
    </location>
</feature>
<proteinExistence type="predicted"/>
<feature type="compositionally biased region" description="Basic and acidic residues" evidence="1">
    <location>
        <begin position="26"/>
        <end position="37"/>
    </location>
</feature>
<feature type="region of interest" description="Disordered" evidence="1">
    <location>
        <begin position="1"/>
        <end position="133"/>
    </location>
</feature>
<accession>A0A6J4GZ01</accession>
<evidence type="ECO:0000313" key="2">
    <source>
        <dbReference type="EMBL" id="CAA9209829.1"/>
    </source>
</evidence>
<sequence>DDEACRGGGRRARRAVRGGGRGGARAPRDPARQESLARRQGGAADPSGAGWIGRVPLRHGADHPHRAARAAPHLRRGRARPSAGPAADPLGPAVALLLRRRHPHRPPGGRRRDGRQHGAVRAGQGLRRGLPPL</sequence>
<dbReference type="GO" id="GO:0016491">
    <property type="term" value="F:oxidoreductase activity"/>
    <property type="evidence" value="ECO:0007669"/>
    <property type="project" value="UniProtKB-KW"/>
</dbReference>
<keyword evidence="2" id="KW-0560">Oxidoreductase</keyword>
<feature type="non-terminal residue" evidence="2">
    <location>
        <position position="133"/>
    </location>
</feature>
<organism evidence="2">
    <name type="scientific">uncultured Acetobacteraceae bacterium</name>
    <dbReference type="NCBI Taxonomy" id="169975"/>
    <lineage>
        <taxon>Bacteria</taxon>
        <taxon>Pseudomonadati</taxon>
        <taxon>Pseudomonadota</taxon>
        <taxon>Alphaproteobacteria</taxon>
        <taxon>Acetobacterales</taxon>
        <taxon>Acetobacteraceae</taxon>
        <taxon>environmental samples</taxon>
    </lineage>
</organism>
<gene>
    <name evidence="2" type="ORF">AVDCRST_MAG08-48</name>
</gene>
<feature type="non-terminal residue" evidence="2">
    <location>
        <position position="1"/>
    </location>
</feature>
<reference evidence="2" key="1">
    <citation type="submission" date="2020-02" db="EMBL/GenBank/DDBJ databases">
        <authorList>
            <person name="Meier V. D."/>
        </authorList>
    </citation>
    <scope>NUCLEOTIDE SEQUENCE</scope>
    <source>
        <strain evidence="2">AVDCRST_MAG08</strain>
    </source>
</reference>
<dbReference type="EC" id="1.14.99.44" evidence="2"/>
<feature type="compositionally biased region" description="Basic residues" evidence="1">
    <location>
        <begin position="66"/>
        <end position="79"/>
    </location>
</feature>
<name>A0A6J4GZ01_9PROT</name>